<dbReference type="Gene3D" id="3.40.50.11990">
    <property type="entry name" value="RNA polymerase II accessory factor, Cdc73 C-terminal domain"/>
    <property type="match status" value="1"/>
</dbReference>
<dbReference type="OrthoDB" id="286071at2759"/>
<dbReference type="InterPro" id="IPR038103">
    <property type="entry name" value="CDC73_C_sf"/>
</dbReference>
<evidence type="ECO:0000259" key="6">
    <source>
        <dbReference type="Pfam" id="PF16050"/>
    </source>
</evidence>
<dbReference type="InterPro" id="IPR007852">
    <property type="entry name" value="Cdc73/Parafibromin"/>
</dbReference>
<evidence type="ECO:0000256" key="3">
    <source>
        <dbReference type="ARBA" id="ARBA00023163"/>
    </source>
</evidence>
<dbReference type="PANTHER" id="PTHR12466:SF8">
    <property type="entry name" value="PARAFIBROMIN"/>
    <property type="match status" value="1"/>
</dbReference>
<evidence type="ECO:0000259" key="5">
    <source>
        <dbReference type="Pfam" id="PF05179"/>
    </source>
</evidence>
<dbReference type="Proteomes" id="UP000187209">
    <property type="component" value="Unassembled WGS sequence"/>
</dbReference>
<dbReference type="GO" id="GO:0016593">
    <property type="term" value="C:Cdc73/Paf1 complex"/>
    <property type="evidence" value="ECO:0007669"/>
    <property type="project" value="InterPro"/>
</dbReference>
<evidence type="ECO:0000313" key="8">
    <source>
        <dbReference type="Proteomes" id="UP000187209"/>
    </source>
</evidence>
<evidence type="ECO:0000256" key="1">
    <source>
        <dbReference type="ARBA" id="ARBA00004123"/>
    </source>
</evidence>
<keyword evidence="4" id="KW-0539">Nucleus</keyword>
<dbReference type="GO" id="GO:0006368">
    <property type="term" value="P:transcription elongation by RNA polymerase II"/>
    <property type="evidence" value="ECO:0007669"/>
    <property type="project" value="InterPro"/>
</dbReference>
<comment type="similarity">
    <text evidence="2">Belongs to the CDC73 family.</text>
</comment>
<comment type="caution">
    <text evidence="7">The sequence shown here is derived from an EMBL/GenBank/DDBJ whole genome shotgun (WGS) entry which is preliminary data.</text>
</comment>
<reference evidence="7 8" key="1">
    <citation type="submission" date="2016-11" db="EMBL/GenBank/DDBJ databases">
        <title>The macronuclear genome of Stentor coeruleus: a giant cell with tiny introns.</title>
        <authorList>
            <person name="Slabodnick M."/>
            <person name="Ruby J.G."/>
            <person name="Reiff S.B."/>
            <person name="Swart E.C."/>
            <person name="Gosai S."/>
            <person name="Prabakaran S."/>
            <person name="Witkowska E."/>
            <person name="Larue G.E."/>
            <person name="Fisher S."/>
            <person name="Freeman R.M."/>
            <person name="Gunawardena J."/>
            <person name="Chu W."/>
            <person name="Stover N.A."/>
            <person name="Gregory B.D."/>
            <person name="Nowacki M."/>
            <person name="Derisi J."/>
            <person name="Roy S.W."/>
            <person name="Marshall W.F."/>
            <person name="Sood P."/>
        </authorList>
    </citation>
    <scope>NUCLEOTIDE SEQUENCE [LARGE SCALE GENOMIC DNA]</scope>
    <source>
        <strain evidence="7">WM001</strain>
    </source>
</reference>
<gene>
    <name evidence="7" type="ORF">SteCoe_8874</name>
</gene>
<keyword evidence="8" id="KW-1185">Reference proteome</keyword>
<dbReference type="GO" id="GO:0032968">
    <property type="term" value="P:positive regulation of transcription elongation by RNA polymerase II"/>
    <property type="evidence" value="ECO:0007669"/>
    <property type="project" value="TreeGrafter"/>
</dbReference>
<feature type="domain" description="Paf1 complex subunit Cdc73 N-terminal" evidence="6">
    <location>
        <begin position="6"/>
        <end position="110"/>
    </location>
</feature>
<comment type="subcellular location">
    <subcellularLocation>
        <location evidence="1">Nucleus</location>
    </subcellularLocation>
</comment>
<dbReference type="GO" id="GO:0000993">
    <property type="term" value="F:RNA polymerase II complex binding"/>
    <property type="evidence" value="ECO:0007669"/>
    <property type="project" value="TreeGrafter"/>
</dbReference>
<dbReference type="PANTHER" id="PTHR12466">
    <property type="entry name" value="CDC73 DOMAIN PROTEIN"/>
    <property type="match status" value="1"/>
</dbReference>
<proteinExistence type="inferred from homology"/>
<evidence type="ECO:0008006" key="9">
    <source>
        <dbReference type="Google" id="ProtNLM"/>
    </source>
</evidence>
<organism evidence="7 8">
    <name type="scientific">Stentor coeruleus</name>
    <dbReference type="NCBI Taxonomy" id="5963"/>
    <lineage>
        <taxon>Eukaryota</taxon>
        <taxon>Sar</taxon>
        <taxon>Alveolata</taxon>
        <taxon>Ciliophora</taxon>
        <taxon>Postciliodesmatophora</taxon>
        <taxon>Heterotrichea</taxon>
        <taxon>Heterotrichida</taxon>
        <taxon>Stentoridae</taxon>
        <taxon>Stentor</taxon>
    </lineage>
</organism>
<accession>A0A1R2CJB9</accession>
<keyword evidence="3" id="KW-0804">Transcription</keyword>
<feature type="domain" description="Cell division control protein 73 C-terminal" evidence="5">
    <location>
        <begin position="190"/>
        <end position="341"/>
    </location>
</feature>
<evidence type="ECO:0000256" key="2">
    <source>
        <dbReference type="ARBA" id="ARBA00010427"/>
    </source>
</evidence>
<evidence type="ECO:0000256" key="4">
    <source>
        <dbReference type="ARBA" id="ARBA00023242"/>
    </source>
</evidence>
<sequence>MSTHHDPISLLKDYMSNSKKIDSVGGKLYFNNLEIPLTHLTAWKPKQSGKQYSIGSLWFFLQNSGLNKGDYARAASKAGAGVEMVSIPDRSEVLAYFQGGKDTTDCIDEELRASTLIEKVAEETKNASREALERPLCTKESLLQTPSCSYKYLLTYCKDNLKHNKRQREVSATSLLEEILSGPDNHPEHQPRPIIIVPSTSIPGGICYANALEFLEKGNYVDPNSVTGIMPSGPLCFNKKIKGRMITFEVYDQTLGFSKGHWRRAVAVFVQGPRYQFKDWPLANDLITLFLTMRGFYLNYQDSPIEENVKKLYVKILQISRNKRHLDKTIQHEFWSDLEKFIFSPRYKSK</sequence>
<evidence type="ECO:0000313" key="7">
    <source>
        <dbReference type="EMBL" id="OMJ89050.1"/>
    </source>
</evidence>
<protein>
    <recommendedName>
        <fullName evidence="9">Cell division control protein 73 C-terminal domain-containing protein</fullName>
    </recommendedName>
</protein>
<dbReference type="InterPro" id="IPR032041">
    <property type="entry name" value="Cdc73_N"/>
</dbReference>
<dbReference type="InterPro" id="IPR031336">
    <property type="entry name" value="CDC73_C"/>
</dbReference>
<name>A0A1R2CJB9_9CILI</name>
<dbReference type="Pfam" id="PF16050">
    <property type="entry name" value="CDC73_N"/>
    <property type="match status" value="1"/>
</dbReference>
<dbReference type="EMBL" id="MPUH01000135">
    <property type="protein sequence ID" value="OMJ89050.1"/>
    <property type="molecule type" value="Genomic_DNA"/>
</dbReference>
<dbReference type="AlphaFoldDB" id="A0A1R2CJB9"/>
<dbReference type="Pfam" id="PF05179">
    <property type="entry name" value="CDC73_C"/>
    <property type="match status" value="1"/>
</dbReference>